<organism evidence="8 9">
    <name type="scientific">Taxus chinensis</name>
    <name type="common">Chinese yew</name>
    <name type="synonym">Taxus wallichiana var. chinensis</name>
    <dbReference type="NCBI Taxonomy" id="29808"/>
    <lineage>
        <taxon>Eukaryota</taxon>
        <taxon>Viridiplantae</taxon>
        <taxon>Streptophyta</taxon>
        <taxon>Embryophyta</taxon>
        <taxon>Tracheophyta</taxon>
        <taxon>Spermatophyta</taxon>
        <taxon>Pinopsida</taxon>
        <taxon>Pinidae</taxon>
        <taxon>Conifers II</taxon>
        <taxon>Cupressales</taxon>
        <taxon>Taxaceae</taxon>
        <taxon>Taxus</taxon>
    </lineage>
</organism>
<evidence type="ECO:0000256" key="4">
    <source>
        <dbReference type="ARBA" id="ARBA00023242"/>
    </source>
</evidence>
<keyword evidence="4" id="KW-0539">Nucleus</keyword>
<dbReference type="InterPro" id="IPR017930">
    <property type="entry name" value="Myb_dom"/>
</dbReference>
<protein>
    <submittedName>
        <fullName evidence="8">Uncharacterized protein</fullName>
    </submittedName>
</protein>
<comment type="caution">
    <text evidence="8">The sequence shown here is derived from an EMBL/GenBank/DDBJ whole genome shotgun (WGS) entry which is preliminary data.</text>
</comment>
<dbReference type="SUPFAM" id="SSF46689">
    <property type="entry name" value="Homeodomain-like"/>
    <property type="match status" value="1"/>
</dbReference>
<feature type="compositionally biased region" description="Basic and acidic residues" evidence="5">
    <location>
        <begin position="166"/>
        <end position="178"/>
    </location>
</feature>
<dbReference type="InterPro" id="IPR015495">
    <property type="entry name" value="Myb_TF_plants"/>
</dbReference>
<dbReference type="OMA" id="VAHIKQH"/>
<dbReference type="GO" id="GO:0005634">
    <property type="term" value="C:nucleus"/>
    <property type="evidence" value="ECO:0007669"/>
    <property type="project" value="UniProtKB-SubCell"/>
</dbReference>
<gene>
    <name evidence="8" type="ORF">KI387_030778</name>
</gene>
<keyword evidence="3" id="KW-0238">DNA-binding</keyword>
<evidence type="ECO:0000256" key="1">
    <source>
        <dbReference type="ARBA" id="ARBA00004123"/>
    </source>
</evidence>
<feature type="region of interest" description="Disordered" evidence="5">
    <location>
        <begin position="166"/>
        <end position="185"/>
    </location>
</feature>
<dbReference type="PROSITE" id="PS50090">
    <property type="entry name" value="MYB_LIKE"/>
    <property type="match status" value="2"/>
</dbReference>
<keyword evidence="2" id="KW-0677">Repeat</keyword>
<dbReference type="FunFam" id="1.10.10.60:FF:000001">
    <property type="entry name" value="MYB-related transcription factor"/>
    <property type="match status" value="1"/>
</dbReference>
<dbReference type="GO" id="GO:0003677">
    <property type="term" value="F:DNA binding"/>
    <property type="evidence" value="ECO:0007669"/>
    <property type="project" value="UniProtKB-KW"/>
</dbReference>
<feature type="domain" description="Myb-like" evidence="6">
    <location>
        <begin position="63"/>
        <end position="113"/>
    </location>
</feature>
<dbReference type="Proteomes" id="UP000824469">
    <property type="component" value="Unassembled WGS sequence"/>
</dbReference>
<dbReference type="InterPro" id="IPR001005">
    <property type="entry name" value="SANT/Myb"/>
</dbReference>
<reference evidence="8 9" key="1">
    <citation type="journal article" date="2021" name="Nat. Plants">
        <title>The Taxus genome provides insights into paclitaxel biosynthesis.</title>
        <authorList>
            <person name="Xiong X."/>
            <person name="Gou J."/>
            <person name="Liao Q."/>
            <person name="Li Y."/>
            <person name="Zhou Q."/>
            <person name="Bi G."/>
            <person name="Li C."/>
            <person name="Du R."/>
            <person name="Wang X."/>
            <person name="Sun T."/>
            <person name="Guo L."/>
            <person name="Liang H."/>
            <person name="Lu P."/>
            <person name="Wu Y."/>
            <person name="Zhang Z."/>
            <person name="Ro D.K."/>
            <person name="Shang Y."/>
            <person name="Huang S."/>
            <person name="Yan J."/>
        </authorList>
    </citation>
    <scope>NUCLEOTIDE SEQUENCE [LARGE SCALE GENOMIC DNA]</scope>
    <source>
        <strain evidence="8">Ta-2019</strain>
    </source>
</reference>
<evidence type="ECO:0000259" key="6">
    <source>
        <dbReference type="PROSITE" id="PS50090"/>
    </source>
</evidence>
<dbReference type="PANTHER" id="PTHR47999:SF96">
    <property type="entry name" value="TRANSCRIPTION REPRESSOR MYB6-LIKE"/>
    <property type="match status" value="1"/>
</dbReference>
<dbReference type="SMART" id="SM00717">
    <property type="entry name" value="SANT"/>
    <property type="match status" value="2"/>
</dbReference>
<evidence type="ECO:0000256" key="5">
    <source>
        <dbReference type="SAM" id="MobiDB-lite"/>
    </source>
</evidence>
<comment type="subcellular location">
    <subcellularLocation>
        <location evidence="1">Nucleus</location>
    </subcellularLocation>
</comment>
<feature type="domain" description="Myb-like" evidence="6">
    <location>
        <begin position="10"/>
        <end position="62"/>
    </location>
</feature>
<dbReference type="PROSITE" id="PS51294">
    <property type="entry name" value="HTH_MYB"/>
    <property type="match status" value="2"/>
</dbReference>
<dbReference type="AlphaFoldDB" id="A0AA38FFD3"/>
<feature type="domain" description="HTH myb-type" evidence="7">
    <location>
        <begin position="10"/>
        <end position="62"/>
    </location>
</feature>
<evidence type="ECO:0000256" key="2">
    <source>
        <dbReference type="ARBA" id="ARBA00022737"/>
    </source>
</evidence>
<name>A0AA38FFD3_TAXCH</name>
<dbReference type="PANTHER" id="PTHR47999">
    <property type="entry name" value="TRANSCRIPTION FACTOR MYB8-RELATED-RELATED"/>
    <property type="match status" value="1"/>
</dbReference>
<dbReference type="EMBL" id="JAHRHJ020000010">
    <property type="protein sequence ID" value="KAH9299096.1"/>
    <property type="molecule type" value="Genomic_DNA"/>
</dbReference>
<proteinExistence type="predicted"/>
<dbReference type="InterPro" id="IPR009057">
    <property type="entry name" value="Homeodomain-like_sf"/>
</dbReference>
<keyword evidence="9" id="KW-1185">Reference proteome</keyword>
<accession>A0AA38FFD3</accession>
<dbReference type="Pfam" id="PF00249">
    <property type="entry name" value="Myb_DNA-binding"/>
    <property type="match status" value="2"/>
</dbReference>
<dbReference type="Gene3D" id="1.10.10.60">
    <property type="entry name" value="Homeodomain-like"/>
    <property type="match status" value="2"/>
</dbReference>
<feature type="domain" description="HTH myb-type" evidence="7">
    <location>
        <begin position="63"/>
        <end position="117"/>
    </location>
</feature>
<sequence length="246" mass="27769">MGKTVRYSKNAGLHRGAWTVAEDMILTDYITIHGEGGWTSVPQKAGLKRCGKSCRLRWLNYLRSDIKLGNISPDEKELIIKLHQLLGNRWSLIAGRLPGRTDNEIKNYWNTHLSGKPLPNKLGSCSTPKTQKFNARSKSPSQTEDPHVLKVIPVKPKAVKVSKELHKSTNNGRSDHQDFAFPSEASPSKSWCELFVDELMVDNDLEFLDFTPTDNFIKLESPSMEVNGEYLPISTPNFIDQQDLFS</sequence>
<dbReference type="CDD" id="cd00167">
    <property type="entry name" value="SANT"/>
    <property type="match status" value="2"/>
</dbReference>
<evidence type="ECO:0000313" key="8">
    <source>
        <dbReference type="EMBL" id="KAH9299096.1"/>
    </source>
</evidence>
<evidence type="ECO:0000313" key="9">
    <source>
        <dbReference type="Proteomes" id="UP000824469"/>
    </source>
</evidence>
<evidence type="ECO:0000256" key="3">
    <source>
        <dbReference type="ARBA" id="ARBA00023125"/>
    </source>
</evidence>
<evidence type="ECO:0000259" key="7">
    <source>
        <dbReference type="PROSITE" id="PS51294"/>
    </source>
</evidence>